<evidence type="ECO:0000256" key="4">
    <source>
        <dbReference type="ARBA" id="ARBA00022631"/>
    </source>
</evidence>
<comment type="caution">
    <text evidence="7">The sequence shown here is derived from an EMBL/GenBank/DDBJ whole genome shotgun (WGS) entry which is preliminary data.</text>
</comment>
<comment type="pathway">
    <text evidence="1">Purine metabolism; urate degradation; (S)-allantoin from urate: step 1/3.</text>
</comment>
<evidence type="ECO:0000256" key="3">
    <source>
        <dbReference type="ARBA" id="ARBA00012598"/>
    </source>
</evidence>
<dbReference type="PANTHER" id="PTHR42874:SF1">
    <property type="entry name" value="URICASE"/>
    <property type="match status" value="1"/>
</dbReference>
<sequence length="89" mass="10009">MQDNPGFEGFVRDKYTALPETGEGIPGTEFTALWRYSYESISSIPQKPFYFNERSLDVKKVLMEAFFGPPKEGVYSPSVQSTLVQEGCS</sequence>
<name>A0AAV5MJ94_9ROSI</name>
<dbReference type="InterPro" id="IPR002042">
    <property type="entry name" value="Uricase"/>
</dbReference>
<dbReference type="PANTHER" id="PTHR42874">
    <property type="entry name" value="URICASE"/>
    <property type="match status" value="1"/>
</dbReference>
<dbReference type="GO" id="GO:0005777">
    <property type="term" value="C:peroxisome"/>
    <property type="evidence" value="ECO:0007669"/>
    <property type="project" value="TreeGrafter"/>
</dbReference>
<dbReference type="Pfam" id="PF01014">
    <property type="entry name" value="Uricase"/>
    <property type="match status" value="1"/>
</dbReference>
<dbReference type="Proteomes" id="UP001054252">
    <property type="component" value="Unassembled WGS sequence"/>
</dbReference>
<evidence type="ECO:0000256" key="1">
    <source>
        <dbReference type="ARBA" id="ARBA00004831"/>
    </source>
</evidence>
<keyword evidence="5" id="KW-0560">Oxidoreductase</keyword>
<gene>
    <name evidence="7" type="ORF">SLEP1_g56760</name>
</gene>
<keyword evidence="4" id="KW-0659">Purine metabolism</keyword>
<dbReference type="GO" id="GO:0019628">
    <property type="term" value="P:urate catabolic process"/>
    <property type="evidence" value="ECO:0007669"/>
    <property type="project" value="TreeGrafter"/>
</dbReference>
<dbReference type="EMBL" id="BPVZ01000334">
    <property type="protein sequence ID" value="GKV50046.1"/>
    <property type="molecule type" value="Genomic_DNA"/>
</dbReference>
<comment type="similarity">
    <text evidence="2">Belongs to the uricase family.</text>
</comment>
<organism evidence="7 8">
    <name type="scientific">Rubroshorea leprosula</name>
    <dbReference type="NCBI Taxonomy" id="152421"/>
    <lineage>
        <taxon>Eukaryota</taxon>
        <taxon>Viridiplantae</taxon>
        <taxon>Streptophyta</taxon>
        <taxon>Embryophyta</taxon>
        <taxon>Tracheophyta</taxon>
        <taxon>Spermatophyta</taxon>
        <taxon>Magnoliopsida</taxon>
        <taxon>eudicotyledons</taxon>
        <taxon>Gunneridae</taxon>
        <taxon>Pentapetalae</taxon>
        <taxon>rosids</taxon>
        <taxon>malvids</taxon>
        <taxon>Malvales</taxon>
        <taxon>Dipterocarpaceae</taxon>
        <taxon>Rubroshorea</taxon>
    </lineage>
</organism>
<dbReference type="GO" id="GO:0006145">
    <property type="term" value="P:purine nucleobase catabolic process"/>
    <property type="evidence" value="ECO:0007669"/>
    <property type="project" value="TreeGrafter"/>
</dbReference>
<dbReference type="AlphaFoldDB" id="A0AAV5MJ94"/>
<evidence type="ECO:0000256" key="6">
    <source>
        <dbReference type="ARBA" id="ARBA00031317"/>
    </source>
</evidence>
<dbReference type="GO" id="GO:0004846">
    <property type="term" value="F:urate oxidase activity"/>
    <property type="evidence" value="ECO:0007669"/>
    <property type="project" value="UniProtKB-EC"/>
</dbReference>
<evidence type="ECO:0000313" key="7">
    <source>
        <dbReference type="EMBL" id="GKV50046.1"/>
    </source>
</evidence>
<evidence type="ECO:0000256" key="2">
    <source>
        <dbReference type="ARBA" id="ARBA00009760"/>
    </source>
</evidence>
<evidence type="ECO:0000256" key="5">
    <source>
        <dbReference type="ARBA" id="ARBA00023002"/>
    </source>
</evidence>
<keyword evidence="8" id="KW-1185">Reference proteome</keyword>
<proteinExistence type="inferred from homology"/>
<evidence type="ECO:0000313" key="8">
    <source>
        <dbReference type="Proteomes" id="UP001054252"/>
    </source>
</evidence>
<reference evidence="7 8" key="1">
    <citation type="journal article" date="2021" name="Commun. Biol.">
        <title>The genome of Shorea leprosula (Dipterocarpaceae) highlights the ecological relevance of drought in aseasonal tropical rainforests.</title>
        <authorList>
            <person name="Ng K.K.S."/>
            <person name="Kobayashi M.J."/>
            <person name="Fawcett J.A."/>
            <person name="Hatakeyama M."/>
            <person name="Paape T."/>
            <person name="Ng C.H."/>
            <person name="Ang C.C."/>
            <person name="Tnah L.H."/>
            <person name="Lee C.T."/>
            <person name="Nishiyama T."/>
            <person name="Sese J."/>
            <person name="O'Brien M.J."/>
            <person name="Copetti D."/>
            <person name="Mohd Noor M.I."/>
            <person name="Ong R.C."/>
            <person name="Putra M."/>
            <person name="Sireger I.Z."/>
            <person name="Indrioko S."/>
            <person name="Kosugi Y."/>
            <person name="Izuno A."/>
            <person name="Isagi Y."/>
            <person name="Lee S.L."/>
            <person name="Shimizu K.K."/>
        </authorList>
    </citation>
    <scope>NUCLEOTIDE SEQUENCE [LARGE SCALE GENOMIC DNA]</scope>
    <source>
        <strain evidence="7">214</strain>
    </source>
</reference>
<accession>A0AAV5MJ94</accession>
<protein>
    <recommendedName>
        <fullName evidence="3">factor independent urate hydroxylase</fullName>
        <ecNumber evidence="3">1.7.3.3</ecNumber>
    </recommendedName>
    <alternativeName>
        <fullName evidence="6">Urate oxidase</fullName>
    </alternativeName>
</protein>
<dbReference type="EC" id="1.7.3.3" evidence="3"/>
<dbReference type="Gene3D" id="3.10.270.10">
    <property type="entry name" value="Urate Oxidase"/>
    <property type="match status" value="1"/>
</dbReference>
<dbReference type="SUPFAM" id="SSF55620">
    <property type="entry name" value="Tetrahydrobiopterin biosynthesis enzymes-like"/>
    <property type="match status" value="1"/>
</dbReference>